<accession>A0A484HNE3</accession>
<evidence type="ECO:0000256" key="4">
    <source>
        <dbReference type="ARBA" id="ARBA00022723"/>
    </source>
</evidence>
<evidence type="ECO:0000256" key="2">
    <source>
        <dbReference type="ARBA" id="ARBA00022679"/>
    </source>
</evidence>
<dbReference type="Gene3D" id="3.30.460.10">
    <property type="entry name" value="Beta Polymerase, domain 2"/>
    <property type="match status" value="1"/>
</dbReference>
<keyword evidence="4" id="KW-0479">Metal-binding</keyword>
<evidence type="ECO:0000256" key="7">
    <source>
        <dbReference type="ARBA" id="ARBA00022842"/>
    </source>
</evidence>
<evidence type="ECO:0000259" key="8">
    <source>
        <dbReference type="Pfam" id="PF18765"/>
    </source>
</evidence>
<comment type="cofactor">
    <cofactor evidence="1">
        <name>Mg(2+)</name>
        <dbReference type="ChEBI" id="CHEBI:18420"/>
    </cofactor>
</comment>
<keyword evidence="2" id="KW-0808">Transferase</keyword>
<proteinExistence type="predicted"/>
<dbReference type="Pfam" id="PF18765">
    <property type="entry name" value="Polbeta"/>
    <property type="match status" value="1"/>
</dbReference>
<sequence>MEKAAGAMGAIQFSKGKMMEKSEILQKLTEYKKTSQGKYHFERIGIFGSFARGTEGEGSDIDVMIEQKEPDMFVLGNIKCDLEKIFGRKVDVVRIRDGMGAFLMERINRDGIYV</sequence>
<dbReference type="EMBL" id="CAACVI010000045">
    <property type="protein sequence ID" value="VEN74821.1"/>
    <property type="molecule type" value="Genomic_DNA"/>
</dbReference>
<keyword evidence="3" id="KW-0548">Nucleotidyltransferase</keyword>
<keyword evidence="5" id="KW-0547">Nucleotide-binding</keyword>
<dbReference type="InterPro" id="IPR043519">
    <property type="entry name" value="NT_sf"/>
</dbReference>
<dbReference type="GO" id="GO:0005524">
    <property type="term" value="F:ATP binding"/>
    <property type="evidence" value="ECO:0007669"/>
    <property type="project" value="UniProtKB-KW"/>
</dbReference>
<keyword evidence="6" id="KW-0067">ATP-binding</keyword>
<evidence type="ECO:0000256" key="5">
    <source>
        <dbReference type="ARBA" id="ARBA00022741"/>
    </source>
</evidence>
<dbReference type="CDD" id="cd05403">
    <property type="entry name" value="NT_KNTase_like"/>
    <property type="match status" value="1"/>
</dbReference>
<protein>
    <recommendedName>
        <fullName evidence="8">Polymerase beta nucleotidyltransferase domain-containing protein</fullName>
    </recommendedName>
</protein>
<reference evidence="9" key="1">
    <citation type="submission" date="2019-01" db="EMBL/GenBank/DDBJ databases">
        <authorList>
            <consortium name="Genoscope - CEA"/>
            <person name="William W."/>
        </authorList>
    </citation>
    <scope>NUCLEOTIDE SEQUENCE</scope>
    <source>
        <strain evidence="9">CR-1</strain>
    </source>
</reference>
<dbReference type="PANTHER" id="PTHR33571:SF14">
    <property type="entry name" value="PROTEIN ADENYLYLTRANSFERASE MJ0435-RELATED"/>
    <property type="match status" value="1"/>
</dbReference>
<dbReference type="GO" id="GO:0016779">
    <property type="term" value="F:nucleotidyltransferase activity"/>
    <property type="evidence" value="ECO:0007669"/>
    <property type="project" value="UniProtKB-KW"/>
</dbReference>
<evidence type="ECO:0000256" key="3">
    <source>
        <dbReference type="ARBA" id="ARBA00022695"/>
    </source>
</evidence>
<dbReference type="InterPro" id="IPR041633">
    <property type="entry name" value="Polbeta"/>
</dbReference>
<name>A0A484HNE3_9BACT</name>
<dbReference type="InterPro" id="IPR052038">
    <property type="entry name" value="Type-VII_TA_antitoxin"/>
</dbReference>
<evidence type="ECO:0000256" key="1">
    <source>
        <dbReference type="ARBA" id="ARBA00001946"/>
    </source>
</evidence>
<dbReference type="GO" id="GO:0046872">
    <property type="term" value="F:metal ion binding"/>
    <property type="evidence" value="ECO:0007669"/>
    <property type="project" value="UniProtKB-KW"/>
</dbReference>
<evidence type="ECO:0000313" key="9">
    <source>
        <dbReference type="EMBL" id="VEN74821.1"/>
    </source>
</evidence>
<evidence type="ECO:0000256" key="6">
    <source>
        <dbReference type="ARBA" id="ARBA00022840"/>
    </source>
</evidence>
<keyword evidence="7" id="KW-0460">Magnesium</keyword>
<gene>
    <name evidence="9" type="ORF">EPICR_50097</name>
</gene>
<feature type="domain" description="Polymerase beta nucleotidyltransferase" evidence="8">
    <location>
        <begin position="36"/>
        <end position="111"/>
    </location>
</feature>
<organism evidence="9">
    <name type="scientific">uncultured Desulfobacteraceae bacterium</name>
    <dbReference type="NCBI Taxonomy" id="218296"/>
    <lineage>
        <taxon>Bacteria</taxon>
        <taxon>Pseudomonadati</taxon>
        <taxon>Thermodesulfobacteriota</taxon>
        <taxon>Desulfobacteria</taxon>
        <taxon>Desulfobacterales</taxon>
        <taxon>Desulfobacteraceae</taxon>
        <taxon>environmental samples</taxon>
    </lineage>
</organism>
<dbReference type="PANTHER" id="PTHR33571">
    <property type="entry name" value="SSL8005 PROTEIN"/>
    <property type="match status" value="1"/>
</dbReference>
<dbReference type="SUPFAM" id="SSF81301">
    <property type="entry name" value="Nucleotidyltransferase"/>
    <property type="match status" value="1"/>
</dbReference>
<dbReference type="AlphaFoldDB" id="A0A484HNE3"/>